<dbReference type="PROSITE" id="PS50975">
    <property type="entry name" value="ATP_GRASP"/>
    <property type="match status" value="1"/>
</dbReference>
<evidence type="ECO:0000313" key="4">
    <source>
        <dbReference type="Proteomes" id="UP001500552"/>
    </source>
</evidence>
<dbReference type="EMBL" id="BAABHC010000006">
    <property type="protein sequence ID" value="GAA4430049.1"/>
    <property type="molecule type" value="Genomic_DNA"/>
</dbReference>
<sequence length="299" mass="34627">MKPITIASLKDKFRKNYYDLLGKSADYGPFQQRIRHRHTTFWNARDAETVRNSAVSAGDPLEKWRDVEHWQRKLSNKRNSREFARMHGCRVPELYWGGREPEALDFSALPDRYVIRPTIGHSSGLVFLMDRGVNLMDKKAYSPGTVRGILKEALRQNADLEFLVEEFLRDERGEYRIPDDYKFYTFNGEVASIQVINRLGPAKGFDSCYDEHWNQIPNISTYYPQAETQPPPACLHELLQQAKLLSRSYGIFVRSDFYSTDKGPVFGEFTPTPGLGRTFTPAAEKLFVDYWEKYCPGMI</sequence>
<dbReference type="SUPFAM" id="SSF56059">
    <property type="entry name" value="Glutathione synthetase ATP-binding domain-like"/>
    <property type="match status" value="1"/>
</dbReference>
<dbReference type="Pfam" id="PF14305">
    <property type="entry name" value="ATPgrasp_TupA"/>
    <property type="match status" value="1"/>
</dbReference>
<protein>
    <recommendedName>
        <fullName evidence="2">ATP-grasp domain-containing protein</fullName>
    </recommendedName>
</protein>
<evidence type="ECO:0000256" key="1">
    <source>
        <dbReference type="PROSITE-ProRule" id="PRU00409"/>
    </source>
</evidence>
<dbReference type="RefSeq" id="WP_345158182.1">
    <property type="nucleotide sequence ID" value="NZ_BAABHC010000006.1"/>
</dbReference>
<dbReference type="InterPro" id="IPR011761">
    <property type="entry name" value="ATP-grasp"/>
</dbReference>
<evidence type="ECO:0000259" key="2">
    <source>
        <dbReference type="PROSITE" id="PS50975"/>
    </source>
</evidence>
<gene>
    <name evidence="3" type="ORF">GCM10023188_16170</name>
</gene>
<accession>A0ABP8LHY8</accession>
<keyword evidence="1" id="KW-0067">ATP-binding</keyword>
<name>A0ABP8LHY8_9BACT</name>
<keyword evidence="1" id="KW-0547">Nucleotide-binding</keyword>
<organism evidence="3 4">
    <name type="scientific">Pontibacter saemangeumensis</name>
    <dbReference type="NCBI Taxonomy" id="1084525"/>
    <lineage>
        <taxon>Bacteria</taxon>
        <taxon>Pseudomonadati</taxon>
        <taxon>Bacteroidota</taxon>
        <taxon>Cytophagia</taxon>
        <taxon>Cytophagales</taxon>
        <taxon>Hymenobacteraceae</taxon>
        <taxon>Pontibacter</taxon>
    </lineage>
</organism>
<feature type="domain" description="ATP-grasp" evidence="2">
    <location>
        <begin position="81"/>
        <end position="299"/>
    </location>
</feature>
<dbReference type="Proteomes" id="UP001500552">
    <property type="component" value="Unassembled WGS sequence"/>
</dbReference>
<proteinExistence type="predicted"/>
<evidence type="ECO:0000313" key="3">
    <source>
        <dbReference type="EMBL" id="GAA4430049.1"/>
    </source>
</evidence>
<comment type="caution">
    <text evidence="3">The sequence shown here is derived from an EMBL/GenBank/DDBJ whole genome shotgun (WGS) entry which is preliminary data.</text>
</comment>
<reference evidence="4" key="1">
    <citation type="journal article" date="2019" name="Int. J. Syst. Evol. Microbiol.">
        <title>The Global Catalogue of Microorganisms (GCM) 10K type strain sequencing project: providing services to taxonomists for standard genome sequencing and annotation.</title>
        <authorList>
            <consortium name="The Broad Institute Genomics Platform"/>
            <consortium name="The Broad Institute Genome Sequencing Center for Infectious Disease"/>
            <person name="Wu L."/>
            <person name="Ma J."/>
        </authorList>
    </citation>
    <scope>NUCLEOTIDE SEQUENCE [LARGE SCALE GENOMIC DNA]</scope>
    <source>
        <strain evidence="4">JCM 17926</strain>
    </source>
</reference>
<dbReference type="InterPro" id="IPR029465">
    <property type="entry name" value="ATPgrasp_TupA"/>
</dbReference>
<keyword evidence="4" id="KW-1185">Reference proteome</keyword>